<dbReference type="Pfam" id="PF01520">
    <property type="entry name" value="Amidase_3"/>
    <property type="match status" value="1"/>
</dbReference>
<gene>
    <name evidence="4" type="ORF">JFN88_19180</name>
</gene>
<dbReference type="AlphaFoldDB" id="A0A934J5N7"/>
<evidence type="ECO:0000256" key="1">
    <source>
        <dbReference type="ARBA" id="ARBA00022801"/>
    </source>
</evidence>
<dbReference type="PANTHER" id="PTHR30404:SF0">
    <property type="entry name" value="N-ACETYLMURAMOYL-L-ALANINE AMIDASE AMIC"/>
    <property type="match status" value="1"/>
</dbReference>
<dbReference type="EMBL" id="JAELUP010000103">
    <property type="protein sequence ID" value="MBJ6363330.1"/>
    <property type="molecule type" value="Genomic_DNA"/>
</dbReference>
<dbReference type="RefSeq" id="WP_199020882.1">
    <property type="nucleotide sequence ID" value="NZ_JAELUP010000103.1"/>
</dbReference>
<protein>
    <submittedName>
        <fullName evidence="4">N-acetylmuramoyl-L-alanine amidase</fullName>
    </submittedName>
</protein>
<accession>A0A934J5N7</accession>
<comment type="caution">
    <text evidence="4">The sequence shown here is derived from an EMBL/GenBank/DDBJ whole genome shotgun (WGS) entry which is preliminary data.</text>
</comment>
<dbReference type="CDD" id="cd02696">
    <property type="entry name" value="MurNAc-LAA"/>
    <property type="match status" value="1"/>
</dbReference>
<dbReference type="Gene3D" id="3.40.630.40">
    <property type="entry name" value="Zn-dependent exopeptidases"/>
    <property type="match status" value="1"/>
</dbReference>
<dbReference type="PANTHER" id="PTHR30404">
    <property type="entry name" value="N-ACETYLMURAMOYL-L-ALANINE AMIDASE"/>
    <property type="match status" value="1"/>
</dbReference>
<dbReference type="GO" id="GO:0009253">
    <property type="term" value="P:peptidoglycan catabolic process"/>
    <property type="evidence" value="ECO:0007669"/>
    <property type="project" value="InterPro"/>
</dbReference>
<dbReference type="InterPro" id="IPR002508">
    <property type="entry name" value="MurNAc-LAA_cat"/>
</dbReference>
<name>A0A934J5N7_9BACL</name>
<reference evidence="4" key="1">
    <citation type="submission" date="2020-12" db="EMBL/GenBank/DDBJ databases">
        <authorList>
            <person name="Huq M.A."/>
        </authorList>
    </citation>
    <scope>NUCLEOTIDE SEQUENCE</scope>
    <source>
        <strain evidence="4">MAHUQ-46</strain>
    </source>
</reference>
<evidence type="ECO:0000313" key="5">
    <source>
        <dbReference type="Proteomes" id="UP000640274"/>
    </source>
</evidence>
<keyword evidence="1" id="KW-0378">Hydrolase</keyword>
<dbReference type="Pfam" id="PF00395">
    <property type="entry name" value="SLH"/>
    <property type="match status" value="1"/>
</dbReference>
<organism evidence="4 5">
    <name type="scientific">Paenibacillus roseus</name>
    <dbReference type="NCBI Taxonomy" id="2798579"/>
    <lineage>
        <taxon>Bacteria</taxon>
        <taxon>Bacillati</taxon>
        <taxon>Bacillota</taxon>
        <taxon>Bacilli</taxon>
        <taxon>Bacillales</taxon>
        <taxon>Paenibacillaceae</taxon>
        <taxon>Paenibacillus</taxon>
    </lineage>
</organism>
<dbReference type="InterPro" id="IPR001119">
    <property type="entry name" value="SLH_dom"/>
</dbReference>
<dbReference type="SUPFAM" id="SSF53187">
    <property type="entry name" value="Zn-dependent exopeptidases"/>
    <property type="match status" value="1"/>
</dbReference>
<dbReference type="PROSITE" id="PS51272">
    <property type="entry name" value="SLH"/>
    <property type="match status" value="1"/>
</dbReference>
<dbReference type="Proteomes" id="UP000640274">
    <property type="component" value="Unassembled WGS sequence"/>
</dbReference>
<feature type="domain" description="SLH" evidence="3">
    <location>
        <begin position="193"/>
        <end position="252"/>
    </location>
</feature>
<dbReference type="GO" id="GO:0008745">
    <property type="term" value="F:N-acetylmuramoyl-L-alanine amidase activity"/>
    <property type="evidence" value="ECO:0007669"/>
    <property type="project" value="InterPro"/>
</dbReference>
<evidence type="ECO:0000313" key="4">
    <source>
        <dbReference type="EMBL" id="MBJ6363330.1"/>
    </source>
</evidence>
<sequence>MKIAIDAGHGPETAGKRTPDGSLREFQFNRAVAAYVRSGLENYEAVEILFVHAEDGSRDVPLKERTDRANAWGASAYISIHANANGSDWNQAEGIETFVHTRPSPEALKLAEAVQRQLIRQTARRDRGVKTADFHVLRETKMPSILVECGFMTNREEAELLKSDGYRRQCASAIIAGTVGVYGLKPKPGGGTGVSGFKDVPQDHWAAGAIKKAADTGIIKGISNEEFGLGQPVAREQLAVILDRLGLLEEKK</sequence>
<feature type="region of interest" description="Disordered" evidence="2">
    <location>
        <begin position="1"/>
        <end position="21"/>
    </location>
</feature>
<dbReference type="InterPro" id="IPR050695">
    <property type="entry name" value="N-acetylmuramoyl_amidase_3"/>
</dbReference>
<proteinExistence type="predicted"/>
<dbReference type="GO" id="GO:0030288">
    <property type="term" value="C:outer membrane-bounded periplasmic space"/>
    <property type="evidence" value="ECO:0007669"/>
    <property type="project" value="TreeGrafter"/>
</dbReference>
<dbReference type="SMART" id="SM00646">
    <property type="entry name" value="Ami_3"/>
    <property type="match status" value="1"/>
</dbReference>
<keyword evidence="5" id="KW-1185">Reference proteome</keyword>
<evidence type="ECO:0000259" key="3">
    <source>
        <dbReference type="PROSITE" id="PS51272"/>
    </source>
</evidence>
<evidence type="ECO:0000256" key="2">
    <source>
        <dbReference type="SAM" id="MobiDB-lite"/>
    </source>
</evidence>